<dbReference type="KEGG" id="pbk:Back11_01630"/>
<dbReference type="RefSeq" id="WP_164522621.1">
    <property type="nucleotide sequence ID" value="NZ_AP019308.1"/>
</dbReference>
<dbReference type="Proteomes" id="UP000275368">
    <property type="component" value="Chromosome"/>
</dbReference>
<accession>A0A3G9J545</accession>
<gene>
    <name evidence="1" type="ORF">Back11_01630</name>
</gene>
<evidence type="ECO:0000313" key="2">
    <source>
        <dbReference type="Proteomes" id="UP000275368"/>
    </source>
</evidence>
<evidence type="ECO:0000313" key="1">
    <source>
        <dbReference type="EMBL" id="BBH18818.1"/>
    </source>
</evidence>
<protein>
    <submittedName>
        <fullName evidence="1">Uncharacterized protein</fullName>
    </submittedName>
</protein>
<reference evidence="1 2" key="1">
    <citation type="submission" date="2018-11" db="EMBL/GenBank/DDBJ databases">
        <title>Complete genome sequence of Paenibacillus baekrokdamisoli strain KCTC 33723.</title>
        <authorList>
            <person name="Kang S.W."/>
            <person name="Lee K.C."/>
            <person name="Kim K.K."/>
            <person name="Kim J.S."/>
            <person name="Kim D.S."/>
            <person name="Ko S.H."/>
            <person name="Yang S.H."/>
            <person name="Lee J.S."/>
        </authorList>
    </citation>
    <scope>NUCLEOTIDE SEQUENCE [LARGE SCALE GENOMIC DNA]</scope>
    <source>
        <strain evidence="1 2">KCTC 33723</strain>
    </source>
</reference>
<keyword evidence="2" id="KW-1185">Reference proteome</keyword>
<organism evidence="1 2">
    <name type="scientific">Paenibacillus baekrokdamisoli</name>
    <dbReference type="NCBI Taxonomy" id="1712516"/>
    <lineage>
        <taxon>Bacteria</taxon>
        <taxon>Bacillati</taxon>
        <taxon>Bacillota</taxon>
        <taxon>Bacilli</taxon>
        <taxon>Bacillales</taxon>
        <taxon>Paenibacillaceae</taxon>
        <taxon>Paenibacillus</taxon>
    </lineage>
</organism>
<dbReference type="EMBL" id="AP019308">
    <property type="protein sequence ID" value="BBH18818.1"/>
    <property type="molecule type" value="Genomic_DNA"/>
</dbReference>
<dbReference type="AlphaFoldDB" id="A0A3G9J545"/>
<proteinExistence type="predicted"/>
<name>A0A3G9J545_9BACL</name>
<sequence length="65" mass="7535">MLTNFDDMFEGATNEEKRALLRALIKEVHMEADRKSIKNIVFWFTGDDYYMKSAMSVSEVRGTVP</sequence>